<comment type="caution">
    <text evidence="1">The sequence shown here is derived from an EMBL/GenBank/DDBJ whole genome shotgun (WGS) entry which is preliminary data.</text>
</comment>
<reference evidence="1 2" key="1">
    <citation type="journal article" date="2020" name="BMC Genomics">
        <title>Intraspecific diversification of the crop wild relative Brassica cretica Lam. using demographic model selection.</title>
        <authorList>
            <person name="Kioukis A."/>
            <person name="Michalopoulou V.A."/>
            <person name="Briers L."/>
            <person name="Pirintsos S."/>
            <person name="Studholme D.J."/>
            <person name="Pavlidis P."/>
            <person name="Sarris P.F."/>
        </authorList>
    </citation>
    <scope>NUCLEOTIDE SEQUENCE [LARGE SCALE GENOMIC DNA]</scope>
    <source>
        <strain evidence="2">cv. PFS-1207/04</strain>
    </source>
</reference>
<proteinExistence type="predicted"/>
<accession>A0ABQ7DFG9</accession>
<evidence type="ECO:0000313" key="1">
    <source>
        <dbReference type="EMBL" id="KAF3576106.1"/>
    </source>
</evidence>
<keyword evidence="2" id="KW-1185">Reference proteome</keyword>
<name>A0ABQ7DFG9_BRACR</name>
<sequence>MDSDTMIQHLNPFQSGFSAHSRALERESFGTLKSRAYKTYLFNLLWWREDTIDPYTAAEDGGGPSRSEAGVAIEPYDRVPFSQTQSLEPQSFEASSKLIELRTEANNAHYNSIAIIDADGTDLGIYRNSYIPDGPGGYQEKFYSILETLALRYFRQSLQKLE</sequence>
<organism evidence="1 2">
    <name type="scientific">Brassica cretica</name>
    <name type="common">Mustard</name>
    <dbReference type="NCBI Taxonomy" id="69181"/>
    <lineage>
        <taxon>Eukaryota</taxon>
        <taxon>Viridiplantae</taxon>
        <taxon>Streptophyta</taxon>
        <taxon>Embryophyta</taxon>
        <taxon>Tracheophyta</taxon>
        <taxon>Spermatophyta</taxon>
        <taxon>Magnoliopsida</taxon>
        <taxon>eudicotyledons</taxon>
        <taxon>Gunneridae</taxon>
        <taxon>Pentapetalae</taxon>
        <taxon>rosids</taxon>
        <taxon>malvids</taxon>
        <taxon>Brassicales</taxon>
        <taxon>Brassicaceae</taxon>
        <taxon>Brassiceae</taxon>
        <taxon>Brassica</taxon>
    </lineage>
</organism>
<dbReference type="Proteomes" id="UP000266723">
    <property type="component" value="Unassembled WGS sequence"/>
</dbReference>
<evidence type="ECO:0000313" key="2">
    <source>
        <dbReference type="Proteomes" id="UP000266723"/>
    </source>
</evidence>
<gene>
    <name evidence="1" type="ORF">DY000_02030505</name>
</gene>
<dbReference type="EMBL" id="QGKV02000649">
    <property type="protein sequence ID" value="KAF3576106.1"/>
    <property type="molecule type" value="Genomic_DNA"/>
</dbReference>
<protein>
    <submittedName>
        <fullName evidence="1">Uncharacterized protein</fullName>
    </submittedName>
</protein>